<dbReference type="Gene3D" id="2.170.270.10">
    <property type="entry name" value="SET domain"/>
    <property type="match status" value="1"/>
</dbReference>
<evidence type="ECO:0000256" key="5">
    <source>
        <dbReference type="ARBA" id="ARBA00022691"/>
    </source>
</evidence>
<name>A0A8J2S769_9CRUS</name>
<reference evidence="17" key="1">
    <citation type="submission" date="2021-11" db="EMBL/GenBank/DDBJ databases">
        <authorList>
            <person name="Schell T."/>
        </authorList>
    </citation>
    <scope>NUCLEOTIDE SEQUENCE</scope>
    <source>
        <strain evidence="17">M5</strain>
    </source>
</reference>
<dbReference type="CDD" id="cd19218">
    <property type="entry name" value="SET_EZH2"/>
    <property type="match status" value="1"/>
</dbReference>
<keyword evidence="11" id="KW-0804">Transcription</keyword>
<keyword evidence="5" id="KW-0949">S-adenosyl-L-methionine</keyword>
<dbReference type="GO" id="GO:0008270">
    <property type="term" value="F:zinc ion binding"/>
    <property type="evidence" value="ECO:0007669"/>
    <property type="project" value="UniProtKB-KW"/>
</dbReference>
<keyword evidence="10" id="KW-0805">Transcription regulation</keyword>
<dbReference type="InterPro" id="IPR033467">
    <property type="entry name" value="Tesmin/TSO1-like_CXC"/>
</dbReference>
<dbReference type="AlphaFoldDB" id="A0A8J2S769"/>
<evidence type="ECO:0000256" key="7">
    <source>
        <dbReference type="ARBA" id="ARBA00022771"/>
    </source>
</evidence>
<dbReference type="Gene3D" id="2.20.25.240">
    <property type="match status" value="1"/>
</dbReference>
<evidence type="ECO:0000256" key="12">
    <source>
        <dbReference type="ARBA" id="ARBA00023242"/>
    </source>
</evidence>
<keyword evidence="4" id="KW-0808">Transferase</keyword>
<keyword evidence="9" id="KW-0156">Chromatin regulator</keyword>
<dbReference type="SMART" id="SM00317">
    <property type="entry name" value="SET"/>
    <property type="match status" value="1"/>
</dbReference>
<dbReference type="InterPro" id="IPR026489">
    <property type="entry name" value="CXC_dom"/>
</dbReference>
<evidence type="ECO:0000256" key="2">
    <source>
        <dbReference type="ARBA" id="ARBA00012186"/>
    </source>
</evidence>
<dbReference type="Pfam" id="PF18264">
    <property type="entry name" value="preSET_CXC"/>
    <property type="match status" value="1"/>
</dbReference>
<dbReference type="Pfam" id="PF04500">
    <property type="entry name" value="FLYWCH"/>
    <property type="match status" value="1"/>
</dbReference>
<dbReference type="Pfam" id="PF18118">
    <property type="entry name" value="PRC2_HTH_1"/>
    <property type="match status" value="1"/>
</dbReference>
<feature type="compositionally biased region" description="Basic and acidic residues" evidence="14">
    <location>
        <begin position="683"/>
        <end position="701"/>
    </location>
</feature>
<dbReference type="Proteomes" id="UP000789390">
    <property type="component" value="Unassembled WGS sequence"/>
</dbReference>
<comment type="caution">
    <text evidence="17">The sequence shown here is derived from an EMBL/GenBank/DDBJ whole genome shotgun (WGS) entry which is preliminary data.</text>
</comment>
<dbReference type="EMBL" id="CAKKLH010000306">
    <property type="protein sequence ID" value="CAH0110750.1"/>
    <property type="molecule type" value="Genomic_DNA"/>
</dbReference>
<dbReference type="OrthoDB" id="6141102at2759"/>
<dbReference type="InterPro" id="IPR007588">
    <property type="entry name" value="Znf_FLYWCH"/>
</dbReference>
<feature type="compositionally biased region" description="Low complexity" evidence="14">
    <location>
        <begin position="177"/>
        <end position="191"/>
    </location>
</feature>
<dbReference type="GO" id="GO:0003682">
    <property type="term" value="F:chromatin binding"/>
    <property type="evidence" value="ECO:0007669"/>
    <property type="project" value="TreeGrafter"/>
</dbReference>
<dbReference type="InterPro" id="IPR041343">
    <property type="entry name" value="PRC2_HTH_1"/>
</dbReference>
<dbReference type="InterPro" id="IPR048358">
    <property type="entry name" value="EZH1/2_MCSS"/>
</dbReference>
<dbReference type="GO" id="GO:0032259">
    <property type="term" value="P:methylation"/>
    <property type="evidence" value="ECO:0007669"/>
    <property type="project" value="UniProtKB-KW"/>
</dbReference>
<evidence type="ECO:0000256" key="3">
    <source>
        <dbReference type="ARBA" id="ARBA00022603"/>
    </source>
</evidence>
<dbReference type="SMART" id="SM01114">
    <property type="entry name" value="CXC"/>
    <property type="match status" value="1"/>
</dbReference>
<evidence type="ECO:0000256" key="9">
    <source>
        <dbReference type="ARBA" id="ARBA00022853"/>
    </source>
</evidence>
<evidence type="ECO:0000256" key="13">
    <source>
        <dbReference type="ARBA" id="ARBA00048568"/>
    </source>
</evidence>
<feature type="region of interest" description="Disordered" evidence="14">
    <location>
        <begin position="167"/>
        <end position="201"/>
    </location>
</feature>
<evidence type="ECO:0000313" key="18">
    <source>
        <dbReference type="Proteomes" id="UP000789390"/>
    </source>
</evidence>
<evidence type="ECO:0000256" key="8">
    <source>
        <dbReference type="ARBA" id="ARBA00022833"/>
    </source>
</evidence>
<gene>
    <name evidence="17" type="ORF">DGAL_LOCUS14354</name>
</gene>
<comment type="catalytic activity">
    <reaction evidence="13">
        <text>L-lysyl(27)-[histone H3] + 3 S-adenosyl-L-methionine = N(6),N(6),N(6)-trimethyl-L-lysyl(27)-[histone H3] + 3 S-adenosyl-L-homocysteine + 3 H(+)</text>
        <dbReference type="Rhea" id="RHEA:60292"/>
        <dbReference type="Rhea" id="RHEA-COMP:15535"/>
        <dbReference type="Rhea" id="RHEA-COMP:15548"/>
        <dbReference type="ChEBI" id="CHEBI:15378"/>
        <dbReference type="ChEBI" id="CHEBI:29969"/>
        <dbReference type="ChEBI" id="CHEBI:57856"/>
        <dbReference type="ChEBI" id="CHEBI:59789"/>
        <dbReference type="ChEBI" id="CHEBI:61961"/>
        <dbReference type="EC" id="2.1.1.356"/>
    </reaction>
</comment>
<dbReference type="GO" id="GO:0140951">
    <property type="term" value="F:histone H3K27 trimethyltransferase activity"/>
    <property type="evidence" value="ECO:0007669"/>
    <property type="project" value="UniProtKB-EC"/>
</dbReference>
<evidence type="ECO:0000259" key="15">
    <source>
        <dbReference type="PROSITE" id="PS50280"/>
    </source>
</evidence>
<dbReference type="Pfam" id="PF00856">
    <property type="entry name" value="SET"/>
    <property type="match status" value="1"/>
</dbReference>
<dbReference type="Pfam" id="PF21358">
    <property type="entry name" value="Ezh2_MCSS"/>
    <property type="match status" value="1"/>
</dbReference>
<keyword evidence="6" id="KW-0479">Metal-binding</keyword>
<feature type="region of interest" description="Disordered" evidence="14">
    <location>
        <begin position="583"/>
        <end position="723"/>
    </location>
</feature>
<dbReference type="InterPro" id="IPR001214">
    <property type="entry name" value="SET_dom"/>
</dbReference>
<dbReference type="PANTHER" id="PTHR45747">
    <property type="entry name" value="HISTONE-LYSINE N-METHYLTRANSFERASE E(Z)"/>
    <property type="match status" value="1"/>
</dbReference>
<dbReference type="EC" id="2.1.1.356" evidence="2"/>
<comment type="subcellular location">
    <subcellularLocation>
        <location evidence="1">Nucleus</location>
    </subcellularLocation>
</comment>
<feature type="region of interest" description="Disordered" evidence="14">
    <location>
        <begin position="74"/>
        <end position="121"/>
    </location>
</feature>
<feature type="domain" description="SET" evidence="15">
    <location>
        <begin position="912"/>
        <end position="1027"/>
    </location>
</feature>
<evidence type="ECO:0000256" key="10">
    <source>
        <dbReference type="ARBA" id="ARBA00023015"/>
    </source>
</evidence>
<evidence type="ECO:0000313" key="17">
    <source>
        <dbReference type="EMBL" id="CAH0110750.1"/>
    </source>
</evidence>
<keyword evidence="18" id="KW-1185">Reference proteome</keyword>
<feature type="compositionally biased region" description="Polar residues" evidence="14">
    <location>
        <begin position="92"/>
        <end position="121"/>
    </location>
</feature>
<feature type="compositionally biased region" description="Low complexity" evidence="14">
    <location>
        <begin position="671"/>
        <end position="680"/>
    </location>
</feature>
<evidence type="ECO:0000256" key="6">
    <source>
        <dbReference type="ARBA" id="ARBA00022723"/>
    </source>
</evidence>
<evidence type="ECO:0000256" key="14">
    <source>
        <dbReference type="SAM" id="MobiDB-lite"/>
    </source>
</evidence>
<dbReference type="InterPro" id="IPR046341">
    <property type="entry name" value="SET_dom_sf"/>
</dbReference>
<proteinExistence type="predicted"/>
<keyword evidence="7" id="KW-0863">Zinc-finger</keyword>
<keyword evidence="3" id="KW-0489">Methyltransferase</keyword>
<dbReference type="InterPro" id="IPR041355">
    <property type="entry name" value="Pre-SET_CXC"/>
</dbReference>
<evidence type="ECO:0000256" key="4">
    <source>
        <dbReference type="ARBA" id="ARBA00022679"/>
    </source>
</evidence>
<dbReference type="PROSITE" id="PS51633">
    <property type="entry name" value="CXC"/>
    <property type="match status" value="1"/>
</dbReference>
<keyword evidence="8" id="KW-0862">Zinc</keyword>
<dbReference type="FunFam" id="2.170.270.10:FF:000001">
    <property type="entry name" value="Putative histone-lysine N-methyltransferase EZH2"/>
    <property type="match status" value="1"/>
</dbReference>
<evidence type="ECO:0000259" key="16">
    <source>
        <dbReference type="PROSITE" id="PS51633"/>
    </source>
</evidence>
<dbReference type="SUPFAM" id="SSF82199">
    <property type="entry name" value="SET domain"/>
    <property type="match status" value="1"/>
</dbReference>
<keyword evidence="12" id="KW-0539">Nucleus</keyword>
<dbReference type="InterPro" id="IPR044439">
    <property type="entry name" value="EZH2_SET"/>
</dbReference>
<dbReference type="GO" id="GO:0035098">
    <property type="term" value="C:ESC/E(Z) complex"/>
    <property type="evidence" value="ECO:0007669"/>
    <property type="project" value="TreeGrafter"/>
</dbReference>
<evidence type="ECO:0000256" key="11">
    <source>
        <dbReference type="ARBA" id="ARBA00023163"/>
    </source>
</evidence>
<dbReference type="PANTHER" id="PTHR45747:SF4">
    <property type="entry name" value="HISTONE-LYSINE N-METHYLTRANSFERASE E(Z)"/>
    <property type="match status" value="1"/>
</dbReference>
<dbReference type="InterPro" id="IPR045318">
    <property type="entry name" value="EZH1/2-like"/>
</dbReference>
<protein>
    <recommendedName>
        <fullName evidence="2">[histone H3]-lysine(27) N-trimethyltransferase</fullName>
        <ecNumber evidence="2">2.1.1.356</ecNumber>
    </recommendedName>
</protein>
<dbReference type="GO" id="GO:0031507">
    <property type="term" value="P:heterochromatin formation"/>
    <property type="evidence" value="ECO:0007669"/>
    <property type="project" value="TreeGrafter"/>
</dbReference>
<dbReference type="PROSITE" id="PS50280">
    <property type="entry name" value="SET"/>
    <property type="match status" value="1"/>
</dbReference>
<feature type="domain" description="CXC" evidence="16">
    <location>
        <begin position="804"/>
        <end position="905"/>
    </location>
</feature>
<organism evidence="17 18">
    <name type="scientific">Daphnia galeata</name>
    <dbReference type="NCBI Taxonomy" id="27404"/>
    <lineage>
        <taxon>Eukaryota</taxon>
        <taxon>Metazoa</taxon>
        <taxon>Ecdysozoa</taxon>
        <taxon>Arthropoda</taxon>
        <taxon>Crustacea</taxon>
        <taxon>Branchiopoda</taxon>
        <taxon>Diplostraca</taxon>
        <taxon>Cladocera</taxon>
        <taxon>Anomopoda</taxon>
        <taxon>Daphniidae</taxon>
        <taxon>Daphnia</taxon>
    </lineage>
</organism>
<sequence length="1046" mass="117698">MAPQEVKFMENRLGGVALVIDGCKYRINRRSGNTVYWRCFYRWCRANAVVEDGKLKSSCGKHICLQPKKNEVQTSNNIIENGSKPGRHRQSTDQQQTPVTQQSAVQPATSSSVQQGRGTSVSLATKMATRAAQGSAIHTLTRNANKAKVALRSQKPPTNNNMIIRRKSKATEEHIKSTVSVQQQPSSTNPPQCVPDSSLKQNEAPKYKISAEWKRRVRSEYMRIRQSRRYKRADEIRAVWSENRKNVNERVAANQKKWEVSKAFWSCSQDWPAHSQCMKKVKPEHCLGVNTDQKAVPVKIINAVAPVPTMYSWAGLQQNFMVEDETVLHNIPYMGDEVLDQDGTFIEELIKNYDGKVHGDREGGVIDDDIFVELVTALVPYCDEDERSDSGLKSAKPEKLDEASLIRDKTDNVAVQPQTKDLPNIIVFQAIASVFPDKGAPEEFRERYMELTERVDPVALGSECTPNIDGPKAPSVQREQAMHSFHTLFCRRCFKYDCFLHHLNVSLHVFFTHFSLNFPTLYSSLKKLKERCLVEVNCCLQSYHPGPNSQKRKCNDLKLPKQPCGPQCYMYLEGLLERLAQAAKEGDEADEQPLKIRKTVSLDSGNEASSEDSNDSSVKNENGGNQNPPGSIKDDKDIECVMEVVVESQTPPESVGAEVNKPSKDSTPVTSNENSNSSSSLVPERKNSLNEKPGPSRESKSNESGTSTPLAQAPPAHEVNPLKDIDPDVQTVWSPAEQTLFRVVHPIFLNNYCAIAQTILSKTCKQVYRFAQQEAADLPTLEAEKEATPPRKKKKKLRLWSVHCRKIQLKKDASSNHVHNFTPCDHPGLPCDSTCPCVNAQNFCEKFCQCSSDCQNRFPGCRCKAQCNTKQCPCFLAVRECDPDLCGTCGADHHDVSKITCKNVSVQRGLRKHLLMAPSDVAGWGIFLKETVQKNEFISEYCGEIISQDEADRRGKVYDKYMCSFLFNLNNDFVVDATRKGNKIRFANHSINPNCYAKVMMVNGDHRIGIFAKRFIHSGEELFFDYRYGPTEQLKFVGIEREGEFL</sequence>
<evidence type="ECO:0000256" key="1">
    <source>
        <dbReference type="ARBA" id="ARBA00004123"/>
    </source>
</evidence>
<accession>A0A8J2S769</accession>